<evidence type="ECO:0000313" key="3">
    <source>
        <dbReference type="EMBL" id="RIA56792.1"/>
    </source>
</evidence>
<gene>
    <name evidence="3" type="ORF">BXY53_1902</name>
</gene>
<feature type="region of interest" description="Disordered" evidence="1">
    <location>
        <begin position="419"/>
        <end position="448"/>
    </location>
</feature>
<protein>
    <submittedName>
        <fullName evidence="3">Ca-activated chloride channel family protein</fullName>
    </submittedName>
</protein>
<dbReference type="SMART" id="SM00327">
    <property type="entry name" value="VWA"/>
    <property type="match status" value="1"/>
</dbReference>
<name>A0A397Q6T1_9HYPH</name>
<dbReference type="SUPFAM" id="SSF53300">
    <property type="entry name" value="vWA-like"/>
    <property type="match status" value="1"/>
</dbReference>
<keyword evidence="4" id="KW-1185">Reference proteome</keyword>
<accession>A0A397Q6T1</accession>
<evidence type="ECO:0000313" key="4">
    <source>
        <dbReference type="Proteomes" id="UP000266273"/>
    </source>
</evidence>
<evidence type="ECO:0000259" key="2">
    <source>
        <dbReference type="PROSITE" id="PS50234"/>
    </source>
</evidence>
<dbReference type="Pfam" id="PF00092">
    <property type="entry name" value="VWA"/>
    <property type="match status" value="1"/>
</dbReference>
<comment type="caution">
    <text evidence="3">The sequence shown here is derived from an EMBL/GenBank/DDBJ whole genome shotgun (WGS) entry which is preliminary data.</text>
</comment>
<dbReference type="InterPro" id="IPR036465">
    <property type="entry name" value="vWFA_dom_sf"/>
</dbReference>
<proteinExistence type="predicted"/>
<feature type="domain" description="VWFA" evidence="2">
    <location>
        <begin position="75"/>
        <end position="254"/>
    </location>
</feature>
<dbReference type="RefSeq" id="WP_170144391.1">
    <property type="nucleotide sequence ID" value="NZ_QXDF01000001.1"/>
</dbReference>
<dbReference type="PANTHER" id="PTHR10579:SF43">
    <property type="entry name" value="ZINC FINGER (C3HC4-TYPE RING FINGER) FAMILY PROTEIN"/>
    <property type="match status" value="1"/>
</dbReference>
<organism evidence="3 4">
    <name type="scientific">Dichotomicrobium thermohalophilum</name>
    <dbReference type="NCBI Taxonomy" id="933063"/>
    <lineage>
        <taxon>Bacteria</taxon>
        <taxon>Pseudomonadati</taxon>
        <taxon>Pseudomonadota</taxon>
        <taxon>Alphaproteobacteria</taxon>
        <taxon>Hyphomicrobiales</taxon>
        <taxon>Hyphomicrobiaceae</taxon>
        <taxon>Dichotomicrobium</taxon>
    </lineage>
</organism>
<dbReference type="Proteomes" id="UP000266273">
    <property type="component" value="Unassembled WGS sequence"/>
</dbReference>
<evidence type="ECO:0000256" key="1">
    <source>
        <dbReference type="SAM" id="MobiDB-lite"/>
    </source>
</evidence>
<dbReference type="PROSITE" id="PS50234">
    <property type="entry name" value="VWFA"/>
    <property type="match status" value="1"/>
</dbReference>
<sequence length="448" mass="48210">MLQLHFRPRAALSAAVLALAIILSLGIARAGEAPVKLDARFSQSVMKTGETTRAFLRVGLRGVRPPEETARTPANIALVIDKSGSMQGAKIADAREAALMALGRLTADDTLAVVAFNHGVDVVLPATSAGDLPNMRRAVRDIRAGGRTALYAGVETGIDEVLTFLDPYAVNRVILLSDGLANVGPTSPSQIAALGRKAAGEGISITTIGLGLGYNEDLMTRLALNSDGNHAFVEHPDDLVGIFNKEFGDVFSVVGQGAEIEIDFPAGIRPLRTLGRPAEIEGQRVNFDLRQIYGGQEKYLLVEVEVAGDAARNKLQAAQVSARYTDMRTKQEAALKDVVTLSFSNDPDRIAASRDKDVLSAATMQIATERSEKAVKLRDSGRIDEAKKMLEDNAAYLKEQAQALSAPALQSLAEEQARDAEAITSGNWVRQRKDMRSRQYKGKTQQSY</sequence>
<dbReference type="AlphaFoldDB" id="A0A397Q6T1"/>
<reference evidence="3 4" key="1">
    <citation type="submission" date="2018-08" db="EMBL/GenBank/DDBJ databases">
        <title>Genomic Encyclopedia of Archaeal and Bacterial Type Strains, Phase II (KMG-II): from individual species to whole genera.</title>
        <authorList>
            <person name="Goeker M."/>
        </authorList>
    </citation>
    <scope>NUCLEOTIDE SEQUENCE [LARGE SCALE GENOMIC DNA]</scope>
    <source>
        <strain evidence="3 4">DSM 5002</strain>
    </source>
</reference>
<dbReference type="Gene3D" id="3.40.50.410">
    <property type="entry name" value="von Willebrand factor, type A domain"/>
    <property type="match status" value="1"/>
</dbReference>
<dbReference type="InterPro" id="IPR051266">
    <property type="entry name" value="CLCR"/>
</dbReference>
<dbReference type="PANTHER" id="PTHR10579">
    <property type="entry name" value="CALCIUM-ACTIVATED CHLORIDE CHANNEL REGULATOR"/>
    <property type="match status" value="1"/>
</dbReference>
<dbReference type="InterPro" id="IPR002035">
    <property type="entry name" value="VWF_A"/>
</dbReference>
<dbReference type="EMBL" id="QXDF01000001">
    <property type="protein sequence ID" value="RIA56792.1"/>
    <property type="molecule type" value="Genomic_DNA"/>
</dbReference>